<keyword evidence="2" id="KW-1185">Reference proteome</keyword>
<evidence type="ECO:0000313" key="1">
    <source>
        <dbReference type="EMBL" id="KAH7906276.1"/>
    </source>
</evidence>
<accession>A0ACB7ZYU1</accession>
<protein>
    <submittedName>
        <fullName evidence="1">Uncharacterized protein</fullName>
    </submittedName>
</protein>
<reference evidence="1" key="1">
    <citation type="journal article" date="2021" name="New Phytol.">
        <title>Evolutionary innovations through gain and loss of genes in the ectomycorrhizal Boletales.</title>
        <authorList>
            <person name="Wu G."/>
            <person name="Miyauchi S."/>
            <person name="Morin E."/>
            <person name="Kuo A."/>
            <person name="Drula E."/>
            <person name="Varga T."/>
            <person name="Kohler A."/>
            <person name="Feng B."/>
            <person name="Cao Y."/>
            <person name="Lipzen A."/>
            <person name="Daum C."/>
            <person name="Hundley H."/>
            <person name="Pangilinan J."/>
            <person name="Johnson J."/>
            <person name="Barry K."/>
            <person name="LaButti K."/>
            <person name="Ng V."/>
            <person name="Ahrendt S."/>
            <person name="Min B."/>
            <person name="Choi I.G."/>
            <person name="Park H."/>
            <person name="Plett J.M."/>
            <person name="Magnuson J."/>
            <person name="Spatafora J.W."/>
            <person name="Nagy L.G."/>
            <person name="Henrissat B."/>
            <person name="Grigoriev I.V."/>
            <person name="Yang Z.L."/>
            <person name="Xu J."/>
            <person name="Martin F.M."/>
        </authorList>
    </citation>
    <scope>NUCLEOTIDE SEQUENCE</scope>
    <source>
        <strain evidence="1">ATCC 28755</strain>
    </source>
</reference>
<dbReference type="EMBL" id="MU268042">
    <property type="protein sequence ID" value="KAH7906276.1"/>
    <property type="molecule type" value="Genomic_DNA"/>
</dbReference>
<evidence type="ECO:0000313" key="2">
    <source>
        <dbReference type="Proteomes" id="UP000790377"/>
    </source>
</evidence>
<gene>
    <name evidence="1" type="ORF">BJ138DRAFT_1105286</name>
</gene>
<name>A0ACB7ZYU1_9AGAM</name>
<organism evidence="1 2">
    <name type="scientific">Hygrophoropsis aurantiaca</name>
    <dbReference type="NCBI Taxonomy" id="72124"/>
    <lineage>
        <taxon>Eukaryota</taxon>
        <taxon>Fungi</taxon>
        <taxon>Dikarya</taxon>
        <taxon>Basidiomycota</taxon>
        <taxon>Agaricomycotina</taxon>
        <taxon>Agaricomycetes</taxon>
        <taxon>Agaricomycetidae</taxon>
        <taxon>Boletales</taxon>
        <taxon>Coniophorineae</taxon>
        <taxon>Hygrophoropsidaceae</taxon>
        <taxon>Hygrophoropsis</taxon>
    </lineage>
</organism>
<proteinExistence type="predicted"/>
<dbReference type="Proteomes" id="UP000790377">
    <property type="component" value="Unassembled WGS sequence"/>
</dbReference>
<sequence length="516" mass="56489">MEKVSEEWTPHSITSVFRIDPVVLDRGFPNTVITSDVCGLGWRFEAVGRGTLRKSVFGGRTDPGNFEISIQPSTQDGALHMLSAHVRLTSSKRPTHFGDQCFSGNSSPNPPPFTFGFPPPESQPHALCQGSLQTKLIHYGHDKGPSGERVLANVSTCCLRATEQMTFEVTFAKTPVGSKHFLSLLSAAFDKKTPVRTVTPAPMRLEAFIPSGTPFDIQFIVFNSCRSTPARFTRPFTIHAHSTVMQAVLGGFSIEDDGGGKTAPLAIDIGDIFEYEGGCIAGADDCDYEFDSDFEGDEVPTETRGELRRDPDVLSDGESGVMLNSGSERGSQSAVPSAIKSGSMASVQDRTSTDSRKISFSKPAHIARMMLVRGAAYKTWHAFVYYCYTDQISFSPLKSQKSLSRKPGAARVDTSLGPPTCSPKSMYRLADKMQNARLKQIAFDAIRARLSKDNILREALSRFTARYPEIQATEIDMLVANRAEPELAQALPRAFQKQTAHSQGVLLAFMQRLLPV</sequence>
<comment type="caution">
    <text evidence="1">The sequence shown here is derived from an EMBL/GenBank/DDBJ whole genome shotgun (WGS) entry which is preliminary data.</text>
</comment>